<organism evidence="1 2">
    <name type="scientific">Musa troglodytarum</name>
    <name type="common">fe'i banana</name>
    <dbReference type="NCBI Taxonomy" id="320322"/>
    <lineage>
        <taxon>Eukaryota</taxon>
        <taxon>Viridiplantae</taxon>
        <taxon>Streptophyta</taxon>
        <taxon>Embryophyta</taxon>
        <taxon>Tracheophyta</taxon>
        <taxon>Spermatophyta</taxon>
        <taxon>Magnoliopsida</taxon>
        <taxon>Liliopsida</taxon>
        <taxon>Zingiberales</taxon>
        <taxon>Musaceae</taxon>
        <taxon>Musa</taxon>
    </lineage>
</organism>
<dbReference type="OrthoDB" id="31005at2759"/>
<dbReference type="GO" id="GO:0043565">
    <property type="term" value="F:sequence-specific DNA binding"/>
    <property type="evidence" value="ECO:0007669"/>
    <property type="project" value="InterPro"/>
</dbReference>
<dbReference type="AlphaFoldDB" id="A0A9E7FFB9"/>
<accession>A0A9E7FFB9</accession>
<dbReference type="Pfam" id="PF01997">
    <property type="entry name" value="Translin"/>
    <property type="match status" value="1"/>
</dbReference>
<name>A0A9E7FFB9_9LILI</name>
<evidence type="ECO:0000313" key="2">
    <source>
        <dbReference type="Proteomes" id="UP001055439"/>
    </source>
</evidence>
<dbReference type="Gene3D" id="1.20.58.190">
    <property type="entry name" value="Translin, domain 1"/>
    <property type="match status" value="1"/>
</dbReference>
<dbReference type="PANTHER" id="PTHR10741">
    <property type="entry name" value="TRANSLIN AND TRANSLIN ASSOCIATED PROTEIN X"/>
    <property type="match status" value="1"/>
</dbReference>
<evidence type="ECO:0000313" key="1">
    <source>
        <dbReference type="EMBL" id="URD93246.1"/>
    </source>
</evidence>
<gene>
    <name evidence="1" type="ORF">MUK42_00834</name>
</gene>
<dbReference type="Proteomes" id="UP001055439">
    <property type="component" value="Chromosome 3"/>
</dbReference>
<reference evidence="1" key="1">
    <citation type="submission" date="2022-05" db="EMBL/GenBank/DDBJ databases">
        <title>The Musa troglodytarum L. genome provides insights into the mechanism of non-climacteric behaviour and enrichment of carotenoids.</title>
        <authorList>
            <person name="Wang J."/>
        </authorList>
    </citation>
    <scope>NUCLEOTIDE SEQUENCE</scope>
    <source>
        <tissue evidence="1">Leaf</tissue>
    </source>
</reference>
<dbReference type="InterPro" id="IPR036081">
    <property type="entry name" value="Translin_sf"/>
</dbReference>
<sequence>MLMLYAACSQRLSSSLMATKPQRLHQIASGASILGSGKKPRAMTTSTATADSPMREEFAKYTDYLNQLNDKRERVVKASRDVTMNSKKVIFQVQEYVEAATLCRFCKAGTLLNLAEINASLLSLSDESLEPLQINVLDYLLGI</sequence>
<proteinExistence type="predicted"/>
<protein>
    <submittedName>
        <fullName evidence="1">Translin family</fullName>
    </submittedName>
</protein>
<keyword evidence="2" id="KW-1185">Reference proteome</keyword>
<dbReference type="EMBL" id="CP097505">
    <property type="protein sequence ID" value="URD93246.1"/>
    <property type="molecule type" value="Genomic_DNA"/>
</dbReference>
<dbReference type="InterPro" id="IPR002848">
    <property type="entry name" value="Translin_fam"/>
</dbReference>
<dbReference type="SUPFAM" id="SSF74784">
    <property type="entry name" value="Translin"/>
    <property type="match status" value="1"/>
</dbReference>
<dbReference type="InterPro" id="IPR016068">
    <property type="entry name" value="Translin_N"/>
</dbReference>